<dbReference type="SUPFAM" id="SSF54001">
    <property type="entry name" value="Cysteine proteinases"/>
    <property type="match status" value="1"/>
</dbReference>
<evidence type="ECO:0000256" key="3">
    <source>
        <dbReference type="ARBA" id="ARBA00022801"/>
    </source>
</evidence>
<dbReference type="AlphaFoldDB" id="A0ABD1WGF9"/>
<evidence type="ECO:0000256" key="4">
    <source>
        <dbReference type="SAM" id="MobiDB-lite"/>
    </source>
</evidence>
<dbReference type="InterPro" id="IPR003653">
    <property type="entry name" value="Peptidase_C48_C"/>
</dbReference>
<keyword evidence="7" id="KW-1185">Reference proteome</keyword>
<name>A0ABD1WGF9_9LAMI</name>
<evidence type="ECO:0000259" key="5">
    <source>
        <dbReference type="Pfam" id="PF02902"/>
    </source>
</evidence>
<gene>
    <name evidence="6" type="ORF">Fot_10305</name>
</gene>
<dbReference type="Pfam" id="PF02902">
    <property type="entry name" value="Peptidase_C48"/>
    <property type="match status" value="1"/>
</dbReference>
<dbReference type="Proteomes" id="UP001604277">
    <property type="component" value="Unassembled WGS sequence"/>
</dbReference>
<feature type="domain" description="Ubiquitin-like protease family profile" evidence="5">
    <location>
        <begin position="159"/>
        <end position="246"/>
    </location>
</feature>
<evidence type="ECO:0000313" key="6">
    <source>
        <dbReference type="EMBL" id="KAL2548775.1"/>
    </source>
</evidence>
<dbReference type="InterPro" id="IPR038765">
    <property type="entry name" value="Papain-like_cys_pep_sf"/>
</dbReference>
<comment type="caution">
    <text evidence="6">The sequence shown here is derived from an EMBL/GenBank/DDBJ whole genome shotgun (WGS) entry which is preliminary data.</text>
</comment>
<accession>A0ABD1WGF9</accession>
<feature type="region of interest" description="Disordered" evidence="4">
    <location>
        <begin position="1"/>
        <end position="44"/>
    </location>
</feature>
<comment type="similarity">
    <text evidence="1">Belongs to the peptidase C48 family.</text>
</comment>
<feature type="compositionally biased region" description="Basic residues" evidence="4">
    <location>
        <begin position="1"/>
        <end position="10"/>
    </location>
</feature>
<dbReference type="EMBL" id="JBFOLJ010000003">
    <property type="protein sequence ID" value="KAL2548775.1"/>
    <property type="molecule type" value="Genomic_DNA"/>
</dbReference>
<sequence length="248" mass="28021">MGCNKSRSRLNGRVTEDEPAVNLLKDDSKIQSHPGTTVPHSPAERSVNVADKVYASNVDTPGKEQQNAVRKQQSNINSKPSVIKPCCYEKESIRRRLSDIYTKHEKVVEDHFILKLQYQNLVTEIENSITDAIQAVRQYPATALSSGPVSSKFNTSWGEVENVFIPIFMEKRAHWILGHFDIANWHLDVYNSAYKTIRDVAVMDAIQPLLNIIPHLLRQSKVLKFEAPDSPLSCRLCKETPQQTNGLV</sequence>
<evidence type="ECO:0000256" key="1">
    <source>
        <dbReference type="ARBA" id="ARBA00005234"/>
    </source>
</evidence>
<proteinExistence type="inferred from homology"/>
<protein>
    <submittedName>
        <fullName evidence="6">Ulp1 protease family</fullName>
    </submittedName>
</protein>
<dbReference type="Gene3D" id="3.40.395.10">
    <property type="entry name" value="Adenoviral Proteinase, Chain A"/>
    <property type="match status" value="1"/>
</dbReference>
<keyword evidence="2 6" id="KW-0645">Protease</keyword>
<evidence type="ECO:0000313" key="7">
    <source>
        <dbReference type="Proteomes" id="UP001604277"/>
    </source>
</evidence>
<dbReference type="GO" id="GO:0008233">
    <property type="term" value="F:peptidase activity"/>
    <property type="evidence" value="ECO:0007669"/>
    <property type="project" value="UniProtKB-KW"/>
</dbReference>
<dbReference type="GO" id="GO:0006508">
    <property type="term" value="P:proteolysis"/>
    <property type="evidence" value="ECO:0007669"/>
    <property type="project" value="UniProtKB-KW"/>
</dbReference>
<evidence type="ECO:0000256" key="2">
    <source>
        <dbReference type="ARBA" id="ARBA00022670"/>
    </source>
</evidence>
<keyword evidence="3" id="KW-0378">Hydrolase</keyword>
<reference evidence="7" key="1">
    <citation type="submission" date="2024-07" db="EMBL/GenBank/DDBJ databases">
        <title>Two chromosome-level genome assemblies of Korean endemic species Abeliophyllum distichum and Forsythia ovata (Oleaceae).</title>
        <authorList>
            <person name="Jang H."/>
        </authorList>
    </citation>
    <scope>NUCLEOTIDE SEQUENCE [LARGE SCALE GENOMIC DNA]</scope>
</reference>
<organism evidence="6 7">
    <name type="scientific">Forsythia ovata</name>
    <dbReference type="NCBI Taxonomy" id="205694"/>
    <lineage>
        <taxon>Eukaryota</taxon>
        <taxon>Viridiplantae</taxon>
        <taxon>Streptophyta</taxon>
        <taxon>Embryophyta</taxon>
        <taxon>Tracheophyta</taxon>
        <taxon>Spermatophyta</taxon>
        <taxon>Magnoliopsida</taxon>
        <taxon>eudicotyledons</taxon>
        <taxon>Gunneridae</taxon>
        <taxon>Pentapetalae</taxon>
        <taxon>asterids</taxon>
        <taxon>lamiids</taxon>
        <taxon>Lamiales</taxon>
        <taxon>Oleaceae</taxon>
        <taxon>Forsythieae</taxon>
        <taxon>Forsythia</taxon>
    </lineage>
</organism>